<proteinExistence type="predicted"/>
<reference evidence="2 3" key="1">
    <citation type="submission" date="2016-10" db="EMBL/GenBank/DDBJ databases">
        <authorList>
            <person name="de Groot N.N."/>
        </authorList>
    </citation>
    <scope>NUCLEOTIDE SEQUENCE [LARGE SCALE GENOMIC DNA]</scope>
    <source>
        <strain evidence="2 3">DSM 26130</strain>
    </source>
</reference>
<dbReference type="GO" id="GO:0016829">
    <property type="term" value="F:lyase activity"/>
    <property type="evidence" value="ECO:0007669"/>
    <property type="project" value="UniProtKB-KW"/>
</dbReference>
<dbReference type="Proteomes" id="UP000198598">
    <property type="component" value="Unassembled WGS sequence"/>
</dbReference>
<dbReference type="EMBL" id="FOLQ01000004">
    <property type="protein sequence ID" value="SFD27392.1"/>
    <property type="molecule type" value="Genomic_DNA"/>
</dbReference>
<dbReference type="SUPFAM" id="SSF54637">
    <property type="entry name" value="Thioesterase/thiol ester dehydrase-isomerase"/>
    <property type="match status" value="1"/>
</dbReference>
<keyword evidence="3" id="KW-1185">Reference proteome</keyword>
<dbReference type="OrthoDB" id="9772788at2"/>
<dbReference type="PANTHER" id="PTHR30272">
    <property type="entry name" value="3-HYDROXYACYL-[ACYL-CARRIER-PROTEIN] DEHYDRATASE"/>
    <property type="match status" value="1"/>
</dbReference>
<dbReference type="Gene3D" id="3.10.129.10">
    <property type="entry name" value="Hotdog Thioesterase"/>
    <property type="match status" value="1"/>
</dbReference>
<dbReference type="InterPro" id="IPR029069">
    <property type="entry name" value="HotDog_dom_sf"/>
</dbReference>
<sequence length="158" mass="17772">MAVNIFNNKRLKNFTHIQSKLPYSKPFLFVDELHAVTENGIEGSYTFPADSFFYKGHFKDKPVTPGAILTEVMAQIGVVCLGIFLLNDSLTANTEIAMTSTQIDFYKPVFPTETVTVRSVKEYFRFNKLKCRVEMVNTSGELVCRGTISGMMKANNHA</sequence>
<keyword evidence="1" id="KW-0456">Lyase</keyword>
<name>A0A1I1QZH9_9BACT</name>
<dbReference type="InterPro" id="IPR013114">
    <property type="entry name" value="FabA_FabZ"/>
</dbReference>
<dbReference type="PANTHER" id="PTHR30272:SF1">
    <property type="entry name" value="3-HYDROXYACYL-[ACYL-CARRIER-PROTEIN] DEHYDRATASE"/>
    <property type="match status" value="1"/>
</dbReference>
<evidence type="ECO:0000313" key="2">
    <source>
        <dbReference type="EMBL" id="SFD27392.1"/>
    </source>
</evidence>
<protein>
    <submittedName>
        <fullName evidence="2">3-hydroxyacyl-[acyl-carrier-protein] dehydratase</fullName>
    </submittedName>
</protein>
<dbReference type="Pfam" id="PF07977">
    <property type="entry name" value="FabA"/>
    <property type="match status" value="1"/>
</dbReference>
<evidence type="ECO:0000256" key="1">
    <source>
        <dbReference type="ARBA" id="ARBA00023239"/>
    </source>
</evidence>
<gene>
    <name evidence="2" type="ORF">SAMN05216167_104181</name>
</gene>
<evidence type="ECO:0000313" key="3">
    <source>
        <dbReference type="Proteomes" id="UP000198598"/>
    </source>
</evidence>
<accession>A0A1I1QZH9</accession>
<dbReference type="AlphaFoldDB" id="A0A1I1QZH9"/>
<organism evidence="2 3">
    <name type="scientific">Spirosoma endophyticum</name>
    <dbReference type="NCBI Taxonomy" id="662367"/>
    <lineage>
        <taxon>Bacteria</taxon>
        <taxon>Pseudomonadati</taxon>
        <taxon>Bacteroidota</taxon>
        <taxon>Cytophagia</taxon>
        <taxon>Cytophagales</taxon>
        <taxon>Cytophagaceae</taxon>
        <taxon>Spirosoma</taxon>
    </lineage>
</organism>
<dbReference type="STRING" id="662367.SAMN05216167_104181"/>